<dbReference type="Pfam" id="PF12697">
    <property type="entry name" value="Abhydrolase_6"/>
    <property type="match status" value="1"/>
</dbReference>
<gene>
    <name evidence="2" type="ORF">GCM10009539_22460</name>
</gene>
<feature type="domain" description="AB hydrolase-1" evidence="1">
    <location>
        <begin position="2"/>
        <end position="161"/>
    </location>
</feature>
<name>A0ABN0U2S4_9ACTN</name>
<evidence type="ECO:0000313" key="2">
    <source>
        <dbReference type="EMBL" id="GAA0236676.1"/>
    </source>
</evidence>
<keyword evidence="3" id="KW-1185">Reference proteome</keyword>
<reference evidence="2 3" key="1">
    <citation type="journal article" date="2019" name="Int. J. Syst. Evol. Microbiol.">
        <title>The Global Catalogue of Microorganisms (GCM) 10K type strain sequencing project: providing services to taxonomists for standard genome sequencing and annotation.</title>
        <authorList>
            <consortium name="The Broad Institute Genomics Platform"/>
            <consortium name="The Broad Institute Genome Sequencing Center for Infectious Disease"/>
            <person name="Wu L."/>
            <person name="Ma J."/>
        </authorList>
    </citation>
    <scope>NUCLEOTIDE SEQUENCE [LARGE SCALE GENOMIC DNA]</scope>
    <source>
        <strain evidence="2 3">JCM 10425</strain>
    </source>
</reference>
<dbReference type="SUPFAM" id="SSF53474">
    <property type="entry name" value="alpha/beta-Hydrolases"/>
    <property type="match status" value="1"/>
</dbReference>
<dbReference type="InterPro" id="IPR000073">
    <property type="entry name" value="AB_hydrolase_1"/>
</dbReference>
<sequence length="165" mass="17056">MLVGHSWGGIPVVAAAERLRARLARVDFFSAFIPRAGESMADAMGPEVGAFLRTSIESAPDRTISVDFASFQASLMPGEPEKLQRLVFGQLVPQPGGYMLDALDAVDVPGLGVPVGYVLAADDRALAAPGAELAARAGVEPVLVPGGHEALLTAPDRVADALLGL</sequence>
<proteinExistence type="predicted"/>
<dbReference type="Gene3D" id="3.40.50.1820">
    <property type="entry name" value="alpha/beta hydrolase"/>
    <property type="match status" value="1"/>
</dbReference>
<dbReference type="EMBL" id="BAAAGX010000009">
    <property type="protein sequence ID" value="GAA0236676.1"/>
    <property type="molecule type" value="Genomic_DNA"/>
</dbReference>
<evidence type="ECO:0000313" key="3">
    <source>
        <dbReference type="Proteomes" id="UP001500967"/>
    </source>
</evidence>
<evidence type="ECO:0000259" key="1">
    <source>
        <dbReference type="Pfam" id="PF12697"/>
    </source>
</evidence>
<accession>A0ABN0U2S4</accession>
<dbReference type="Proteomes" id="UP001500967">
    <property type="component" value="Unassembled WGS sequence"/>
</dbReference>
<organism evidence="2 3">
    <name type="scientific">Cryptosporangium japonicum</name>
    <dbReference type="NCBI Taxonomy" id="80872"/>
    <lineage>
        <taxon>Bacteria</taxon>
        <taxon>Bacillati</taxon>
        <taxon>Actinomycetota</taxon>
        <taxon>Actinomycetes</taxon>
        <taxon>Cryptosporangiales</taxon>
        <taxon>Cryptosporangiaceae</taxon>
        <taxon>Cryptosporangium</taxon>
    </lineage>
</organism>
<protein>
    <recommendedName>
        <fullName evidence="1">AB hydrolase-1 domain-containing protein</fullName>
    </recommendedName>
</protein>
<comment type="caution">
    <text evidence="2">The sequence shown here is derived from an EMBL/GenBank/DDBJ whole genome shotgun (WGS) entry which is preliminary data.</text>
</comment>
<dbReference type="InterPro" id="IPR029058">
    <property type="entry name" value="AB_hydrolase_fold"/>
</dbReference>